<dbReference type="AlphaFoldDB" id="A0A0D1YCC1"/>
<dbReference type="RefSeq" id="XP_016208211.1">
    <property type="nucleotide sequence ID" value="XM_016363959.1"/>
</dbReference>
<dbReference type="GeneID" id="27317789"/>
<dbReference type="OrthoDB" id="3799351at2759"/>
<dbReference type="EMBL" id="KN847745">
    <property type="protein sequence ID" value="KIV98341.1"/>
    <property type="molecule type" value="Genomic_DNA"/>
</dbReference>
<dbReference type="Gene3D" id="1.25.40.10">
    <property type="entry name" value="Tetratricopeptide repeat domain"/>
    <property type="match status" value="1"/>
</dbReference>
<sequence>MPRSTEFIISAGSGIRLLEHQDLEIGAVDKDLSPADHNQVDKNQKSQGVDDDRNGDKDSRDSRSQSTDDQNEHGQIKYYSQTESVDNNKQFISLPVGMNGVAPTPCGFCKNIREKINTYFESRKDRLRKYQSVNLTPGEFFGNTTFASSLQWSFKALADDAANLLNRERAPFHKINLTSHLQELLAKSKISECNFRKSMLQELYPGFKDMTRKERNPLYRKFERSVEQGKALFLISSQNPGILLTIAGCLSREELRHLSKDWKTCAYQFPWLSSEILQFSKQYEGVVRNILVYMQCAFIPGGSKGRASANRGECGHKRLRLDFPQVPNEPTTTTLPEWLPSNVCEAAESDSINSTPPMMQTQRAPALSIVPLAINDLNCNGGQRFIMEYSGPTPSLALSTTEYLFHIIKIYVGNTCRNMKFNDHGTLLNSNGSELRNDLCDNFDSYCFTATILASRALYVGFRATLSKAFALVEEILQAEHPRTLTCFLEVLIHLIQTGHYDVSLMLRDYIKNMSAKVTRKGSHWGEICRLLGKLDSDSVDQAMAKVWECTVDSFDSNLEPLSRLAVSIRLDYIKRVYGATNCAVEEQLLRSLLAKFKGSPKVPTPRVMLNLAHNLNRQGRYVESEKMALDVLSLLKGHEIYTKRNVERIECMKIISHSQFYQGKILDAENTMRLAICMVEYYLGEQHSWVLEFKNVLEGWLRQAGRREEANILRRELQELTGEDEIDKRLDRV</sequence>
<reference evidence="2 3" key="1">
    <citation type="submission" date="2015-01" db="EMBL/GenBank/DDBJ databases">
        <title>The Genome Sequence of Ochroconis gallopava CBS43764.</title>
        <authorList>
            <consortium name="The Broad Institute Genomics Platform"/>
            <person name="Cuomo C."/>
            <person name="de Hoog S."/>
            <person name="Gorbushina A."/>
            <person name="Stielow B."/>
            <person name="Teixiera M."/>
            <person name="Abouelleil A."/>
            <person name="Chapman S.B."/>
            <person name="Priest M."/>
            <person name="Young S.K."/>
            <person name="Wortman J."/>
            <person name="Nusbaum C."/>
            <person name="Birren B."/>
        </authorList>
    </citation>
    <scope>NUCLEOTIDE SEQUENCE [LARGE SCALE GENOMIC DNA]</scope>
    <source>
        <strain evidence="2 3">CBS 43764</strain>
    </source>
</reference>
<accession>A0A0D1YCC1</accession>
<dbReference type="Proteomes" id="UP000053259">
    <property type="component" value="Unassembled WGS sequence"/>
</dbReference>
<evidence type="ECO:0000313" key="2">
    <source>
        <dbReference type="EMBL" id="KIV98341.1"/>
    </source>
</evidence>
<gene>
    <name evidence="2" type="ORF">PV09_09816</name>
</gene>
<keyword evidence="3" id="KW-1185">Reference proteome</keyword>
<dbReference type="VEuPathDB" id="FungiDB:PV09_09816"/>
<name>A0A0D1YCC1_9PEZI</name>
<dbReference type="HOGENOM" id="CLU_377761_0_0_1"/>
<dbReference type="InterPro" id="IPR011990">
    <property type="entry name" value="TPR-like_helical_dom_sf"/>
</dbReference>
<evidence type="ECO:0008006" key="4">
    <source>
        <dbReference type="Google" id="ProtNLM"/>
    </source>
</evidence>
<feature type="region of interest" description="Disordered" evidence="1">
    <location>
        <begin position="29"/>
        <end position="74"/>
    </location>
</feature>
<organism evidence="2 3">
    <name type="scientific">Verruconis gallopava</name>
    <dbReference type="NCBI Taxonomy" id="253628"/>
    <lineage>
        <taxon>Eukaryota</taxon>
        <taxon>Fungi</taxon>
        <taxon>Dikarya</taxon>
        <taxon>Ascomycota</taxon>
        <taxon>Pezizomycotina</taxon>
        <taxon>Dothideomycetes</taxon>
        <taxon>Pleosporomycetidae</taxon>
        <taxon>Venturiales</taxon>
        <taxon>Sympoventuriaceae</taxon>
        <taxon>Verruconis</taxon>
    </lineage>
</organism>
<evidence type="ECO:0000313" key="3">
    <source>
        <dbReference type="Proteomes" id="UP000053259"/>
    </source>
</evidence>
<feature type="compositionally biased region" description="Basic and acidic residues" evidence="1">
    <location>
        <begin position="29"/>
        <end position="63"/>
    </location>
</feature>
<evidence type="ECO:0000256" key="1">
    <source>
        <dbReference type="SAM" id="MobiDB-lite"/>
    </source>
</evidence>
<dbReference type="InParanoid" id="A0A0D1YCC1"/>
<proteinExistence type="predicted"/>
<protein>
    <recommendedName>
        <fullName evidence="4">Clr5 domain-containing protein</fullName>
    </recommendedName>
</protein>